<dbReference type="Pfam" id="PF09820">
    <property type="entry name" value="AAA-ATPase_like"/>
    <property type="match status" value="1"/>
</dbReference>
<feature type="domain" description="AAA-ATPase-like" evidence="1">
    <location>
        <begin position="8"/>
        <end position="220"/>
    </location>
</feature>
<dbReference type="InterPro" id="IPR012547">
    <property type="entry name" value="PDDEXK_9"/>
</dbReference>
<dbReference type="Proteomes" id="UP000191931">
    <property type="component" value="Unassembled WGS sequence"/>
</dbReference>
<dbReference type="EMBL" id="FWEV01000308">
    <property type="protein sequence ID" value="SLM32377.1"/>
    <property type="molecule type" value="Genomic_DNA"/>
</dbReference>
<dbReference type="AlphaFoldDB" id="A0A1W1HIN3"/>
<dbReference type="InterPro" id="IPR018631">
    <property type="entry name" value="AAA-ATPase-like_dom"/>
</dbReference>
<organism evidence="2 3">
    <name type="scientific">Desulfamplus magnetovallimortis</name>
    <dbReference type="NCBI Taxonomy" id="1246637"/>
    <lineage>
        <taxon>Bacteria</taxon>
        <taxon>Pseudomonadati</taxon>
        <taxon>Thermodesulfobacteriota</taxon>
        <taxon>Desulfobacteria</taxon>
        <taxon>Desulfobacterales</taxon>
        <taxon>Desulfobacteraceae</taxon>
        <taxon>Desulfamplus</taxon>
    </lineage>
</organism>
<protein>
    <submittedName>
        <fullName evidence="2">AAA-ATPase</fullName>
    </submittedName>
</protein>
<dbReference type="Gene3D" id="3.90.320.10">
    <property type="match status" value="1"/>
</dbReference>
<proteinExistence type="predicted"/>
<dbReference type="InterPro" id="IPR011604">
    <property type="entry name" value="PDDEXK-like_dom_sf"/>
</dbReference>
<dbReference type="PANTHER" id="PTHR34825">
    <property type="entry name" value="CONSERVED PROTEIN, WITH A WEAK D-GALACTARATE DEHYDRATASE/ALTRONATE HYDROLASE DOMAIN"/>
    <property type="match status" value="1"/>
</dbReference>
<dbReference type="InterPro" id="IPR027417">
    <property type="entry name" value="P-loop_NTPase"/>
</dbReference>
<evidence type="ECO:0000313" key="2">
    <source>
        <dbReference type="EMBL" id="SLM32377.1"/>
    </source>
</evidence>
<reference evidence="2 3" key="1">
    <citation type="submission" date="2017-03" db="EMBL/GenBank/DDBJ databases">
        <authorList>
            <person name="Afonso C.L."/>
            <person name="Miller P.J."/>
            <person name="Scott M.A."/>
            <person name="Spackman E."/>
            <person name="Goraichik I."/>
            <person name="Dimitrov K.M."/>
            <person name="Suarez D.L."/>
            <person name="Swayne D.E."/>
        </authorList>
    </citation>
    <scope>NUCLEOTIDE SEQUENCE [LARGE SCALE GENOMIC DNA]</scope>
    <source>
        <strain evidence="2">PRJEB14757</strain>
    </source>
</reference>
<evidence type="ECO:0000313" key="3">
    <source>
        <dbReference type="Proteomes" id="UP000191931"/>
    </source>
</evidence>
<dbReference type="Pfam" id="PF08011">
    <property type="entry name" value="PDDEXK_9"/>
    <property type="match status" value="1"/>
</dbReference>
<evidence type="ECO:0000259" key="1">
    <source>
        <dbReference type="Pfam" id="PF09820"/>
    </source>
</evidence>
<keyword evidence="3" id="KW-1185">Reference proteome</keyword>
<dbReference type="OrthoDB" id="9808684at2"/>
<dbReference type="Gene3D" id="3.40.50.300">
    <property type="entry name" value="P-loop containing nucleotide triphosphate hydrolases"/>
    <property type="match status" value="1"/>
</dbReference>
<gene>
    <name evidence="2" type="ORF">MTBBW1_640018</name>
</gene>
<dbReference type="PANTHER" id="PTHR34825:SF1">
    <property type="entry name" value="AAA-ATPASE-LIKE DOMAIN-CONTAINING PROTEIN"/>
    <property type="match status" value="1"/>
</dbReference>
<dbReference type="STRING" id="1246637.MTBBW1_640018"/>
<sequence>MKNLPTLPTGDSSFENIRLNGDLYVDKTRKISQMVRDGKYYFLSRPRRFGKSLMVSTLKCLFEGREELFEGLWIKNQENNDNKEENVKWEWKRHPVIALDFNQISHQTPEILVQGLSSALNSIGGEFGIELKETLLKEQFKELIKALNKKTKMPVVILIDEYDKPLIDHLGKGEEVLKIAKKNRDILKDFFGVIKGVEVTPITRFVFITGVSKFSQVSIFSELNNLTDLTMLPLYSDMLGYTMEEVDLYFTPYVAQMANRTDNSENEPAKVMDALINHYNGYRFSERDVKVFNPYSFMSALKHMLIEHYWFETGTPSFLINLIKEQKWYPPAIENIQATKSLFSVYDLDRLQLEALLFQTGYITIKNIRGMLYTFDYPNQEVKTAFLENLFFSYTENYREGSQFALLCEYLELQEFDNFIETMKAIYASIPNILESNRDEAYFHTIFYLMVSASGVRANSEVLTCKGRIDLVVEFNDKIYIIEFKCNQSSDTAINQIREKKYADSYQQRGKDIHLIGINFDTGERNISDWKHELSLTNELLKTL</sequence>
<name>A0A1W1HIN3_9BACT</name>
<accession>A0A1W1HIN3</accession>
<dbReference type="RefSeq" id="WP_080802009.1">
    <property type="nucleotide sequence ID" value="NZ_LT828542.1"/>
</dbReference>